<organism evidence="3 4">
    <name type="scientific">Trichogramma kaykai</name>
    <dbReference type="NCBI Taxonomy" id="54128"/>
    <lineage>
        <taxon>Eukaryota</taxon>
        <taxon>Metazoa</taxon>
        <taxon>Ecdysozoa</taxon>
        <taxon>Arthropoda</taxon>
        <taxon>Hexapoda</taxon>
        <taxon>Insecta</taxon>
        <taxon>Pterygota</taxon>
        <taxon>Neoptera</taxon>
        <taxon>Endopterygota</taxon>
        <taxon>Hymenoptera</taxon>
        <taxon>Apocrita</taxon>
        <taxon>Proctotrupomorpha</taxon>
        <taxon>Chalcidoidea</taxon>
        <taxon>Trichogrammatidae</taxon>
        <taxon>Trichogramma</taxon>
    </lineage>
</organism>
<keyword evidence="1" id="KW-0175">Coiled coil</keyword>
<evidence type="ECO:0000256" key="1">
    <source>
        <dbReference type="SAM" id="Coils"/>
    </source>
</evidence>
<feature type="region of interest" description="Disordered" evidence="2">
    <location>
        <begin position="17"/>
        <end position="115"/>
    </location>
</feature>
<gene>
    <name evidence="3" type="ORF">TKK_020243</name>
</gene>
<reference evidence="3 4" key="1">
    <citation type="journal article" date="2024" name="bioRxiv">
        <title>A reference genome for Trichogramma kaykai: A tiny desert-dwelling parasitoid wasp with competing sex-ratio distorters.</title>
        <authorList>
            <person name="Culotta J."/>
            <person name="Lindsey A.R."/>
        </authorList>
    </citation>
    <scope>NUCLEOTIDE SEQUENCE [LARGE SCALE GENOMIC DNA]</scope>
    <source>
        <strain evidence="3 4">KSX58</strain>
    </source>
</reference>
<dbReference type="Proteomes" id="UP001627154">
    <property type="component" value="Unassembled WGS sequence"/>
</dbReference>
<feature type="compositionally biased region" description="Basic and acidic residues" evidence="2">
    <location>
        <begin position="185"/>
        <end position="194"/>
    </location>
</feature>
<evidence type="ECO:0000313" key="3">
    <source>
        <dbReference type="EMBL" id="KAL3383883.1"/>
    </source>
</evidence>
<evidence type="ECO:0000313" key="4">
    <source>
        <dbReference type="Proteomes" id="UP001627154"/>
    </source>
</evidence>
<keyword evidence="4" id="KW-1185">Reference proteome</keyword>
<dbReference type="EMBL" id="JBJJXI010000181">
    <property type="protein sequence ID" value="KAL3383883.1"/>
    <property type="molecule type" value="Genomic_DNA"/>
</dbReference>
<dbReference type="AlphaFoldDB" id="A0ABD2VTN2"/>
<feature type="compositionally biased region" description="Polar residues" evidence="2">
    <location>
        <begin position="20"/>
        <end position="29"/>
    </location>
</feature>
<evidence type="ECO:0000256" key="2">
    <source>
        <dbReference type="SAM" id="MobiDB-lite"/>
    </source>
</evidence>
<feature type="compositionally biased region" description="Basic and acidic residues" evidence="2">
    <location>
        <begin position="45"/>
        <end position="58"/>
    </location>
</feature>
<comment type="caution">
    <text evidence="3">The sequence shown here is derived from an EMBL/GenBank/DDBJ whole genome shotgun (WGS) entry which is preliminary data.</text>
</comment>
<name>A0ABD2VTN2_9HYME</name>
<feature type="region of interest" description="Disordered" evidence="2">
    <location>
        <begin position="136"/>
        <end position="197"/>
    </location>
</feature>
<protein>
    <submittedName>
        <fullName evidence="3">Uncharacterized protein</fullName>
    </submittedName>
</protein>
<feature type="coiled-coil region" evidence="1">
    <location>
        <begin position="255"/>
        <end position="289"/>
    </location>
</feature>
<accession>A0ABD2VTN2</accession>
<proteinExistence type="predicted"/>
<feature type="compositionally biased region" description="Low complexity" evidence="2">
    <location>
        <begin position="163"/>
        <end position="177"/>
    </location>
</feature>
<sequence length="312" mass="35341">MNDSFLEDLDLLPKEAKAKSSAQLKNKSFITKRKILSPPPSNIQIRDELSDASSKQEKIVSSSCINIHKSKMTRRSGSQEPKNLSIPDGKPHSSTPKSDKKVPQTNENVKPLENQLEVNEFKAKVQEALPLFKNQEKFSADKSNRRSGSSSRLLEVTSKENSRPSTDSSSRDSGSMTDTKKHRKTSEGESKKADILPNTDPVMLLSAIKDLVSRYTEQETLKILGSMSNMYISSQANLIKNLMVQTDELVEKLNSNKNNQNVKSLIEENEKMREEIFVLRTRNEVLQKRVNEMACIKEENVMLKMKLKELEE</sequence>